<dbReference type="Proteomes" id="UP001482620">
    <property type="component" value="Unassembled WGS sequence"/>
</dbReference>
<sequence length="110" mass="12449">MQTAFFSLKKNLELNQVLPEIRSIPTAGLVLHVTNIECNLHRMLQQEEPVLLRAFYQPWFVDGSAATDITFLCVQSCIYVWTITQSSTPSVETALLIICGSVPTIFNRYL</sequence>
<comment type="caution">
    <text evidence="1">The sequence shown here is derived from an EMBL/GenBank/DDBJ whole genome shotgun (WGS) entry which is preliminary data.</text>
</comment>
<organism evidence="1 2">
    <name type="scientific">Ilyodon furcidens</name>
    <name type="common">goldbreast splitfin</name>
    <dbReference type="NCBI Taxonomy" id="33524"/>
    <lineage>
        <taxon>Eukaryota</taxon>
        <taxon>Metazoa</taxon>
        <taxon>Chordata</taxon>
        <taxon>Craniata</taxon>
        <taxon>Vertebrata</taxon>
        <taxon>Euteleostomi</taxon>
        <taxon>Actinopterygii</taxon>
        <taxon>Neopterygii</taxon>
        <taxon>Teleostei</taxon>
        <taxon>Neoteleostei</taxon>
        <taxon>Acanthomorphata</taxon>
        <taxon>Ovalentaria</taxon>
        <taxon>Atherinomorphae</taxon>
        <taxon>Cyprinodontiformes</taxon>
        <taxon>Goodeidae</taxon>
        <taxon>Ilyodon</taxon>
    </lineage>
</organism>
<name>A0ABV0UZL1_9TELE</name>
<evidence type="ECO:0000313" key="1">
    <source>
        <dbReference type="EMBL" id="MEQ2249845.1"/>
    </source>
</evidence>
<dbReference type="EMBL" id="JAHRIQ010086921">
    <property type="protein sequence ID" value="MEQ2249845.1"/>
    <property type="molecule type" value="Genomic_DNA"/>
</dbReference>
<accession>A0ABV0UZL1</accession>
<proteinExistence type="predicted"/>
<keyword evidence="2" id="KW-1185">Reference proteome</keyword>
<evidence type="ECO:0000313" key="2">
    <source>
        <dbReference type="Proteomes" id="UP001482620"/>
    </source>
</evidence>
<gene>
    <name evidence="1" type="ORF">ILYODFUR_033706</name>
</gene>
<protein>
    <submittedName>
        <fullName evidence="1">Uncharacterized protein</fullName>
    </submittedName>
</protein>
<reference evidence="1 2" key="1">
    <citation type="submission" date="2021-06" db="EMBL/GenBank/DDBJ databases">
        <authorList>
            <person name="Palmer J.M."/>
        </authorList>
    </citation>
    <scope>NUCLEOTIDE SEQUENCE [LARGE SCALE GENOMIC DNA]</scope>
    <source>
        <strain evidence="2">if_2019</strain>
        <tissue evidence="1">Muscle</tissue>
    </source>
</reference>